<keyword evidence="1" id="KW-1133">Transmembrane helix</keyword>
<organism evidence="2">
    <name type="scientific">viral metagenome</name>
    <dbReference type="NCBI Taxonomy" id="1070528"/>
    <lineage>
        <taxon>unclassified sequences</taxon>
        <taxon>metagenomes</taxon>
        <taxon>organismal metagenomes</taxon>
    </lineage>
</organism>
<feature type="transmembrane region" description="Helical" evidence="1">
    <location>
        <begin position="177"/>
        <end position="198"/>
    </location>
</feature>
<keyword evidence="1" id="KW-0812">Transmembrane</keyword>
<reference evidence="2" key="1">
    <citation type="journal article" date="2020" name="Nature">
        <title>Giant virus diversity and host interactions through global metagenomics.</title>
        <authorList>
            <person name="Schulz F."/>
            <person name="Roux S."/>
            <person name="Paez-Espino D."/>
            <person name="Jungbluth S."/>
            <person name="Walsh D.A."/>
            <person name="Denef V.J."/>
            <person name="McMahon K.D."/>
            <person name="Konstantinidis K.T."/>
            <person name="Eloe-Fadrosh E.A."/>
            <person name="Kyrpides N.C."/>
            <person name="Woyke T."/>
        </authorList>
    </citation>
    <scope>NUCLEOTIDE SEQUENCE</scope>
    <source>
        <strain evidence="2">GVMAG-M-3300018416-45</strain>
    </source>
</reference>
<keyword evidence="1" id="KW-0472">Membrane</keyword>
<name>A0A6C0BRH6_9ZZZZ</name>
<dbReference type="AlphaFoldDB" id="A0A6C0BRH6"/>
<protein>
    <submittedName>
        <fullName evidence="2">Uncharacterized protein</fullName>
    </submittedName>
</protein>
<accession>A0A6C0BRH6</accession>
<evidence type="ECO:0000256" key="1">
    <source>
        <dbReference type="SAM" id="Phobius"/>
    </source>
</evidence>
<feature type="transmembrane region" description="Helical" evidence="1">
    <location>
        <begin position="136"/>
        <end position="165"/>
    </location>
</feature>
<proteinExistence type="predicted"/>
<sequence length="205" mass="23184">MTDNQSIGNTPSEYNKKLTRINKSFTSSLNTKRLQFPDAMMVNTKNDPKTNVYRDTDNKLDQTIIAYGALSNDINNDITDILTKIDETKMEIDTINVDLQNRGVKFDDNAIIAQSTYGLYNDTRGQYSDNRKSNALLFFVSLYLLSTISLNATFFLFFVMLSYIILGALNSSIDIGFIIRAFVILVFAISLYSIRGILSKFKATK</sequence>
<dbReference type="EMBL" id="MN739228">
    <property type="protein sequence ID" value="QHS94660.1"/>
    <property type="molecule type" value="Genomic_DNA"/>
</dbReference>
<evidence type="ECO:0000313" key="2">
    <source>
        <dbReference type="EMBL" id="QHS94660.1"/>
    </source>
</evidence>